<feature type="compositionally biased region" description="Polar residues" evidence="1">
    <location>
        <begin position="445"/>
        <end position="473"/>
    </location>
</feature>
<sequence length="514" mass="56430">MYDVFVKKFLIILFSLSILVKSAPDDGRFAHSSAVINNQFYIMGGQVNSPQIVSNDVFYLDLSQSFNLQNPSWIDITKSSGMPFANSWASSAVSGDGILMFGGYTWSLNSRTPDNSENTLCLFNTTTKQWSIPAVNGKPPTRRKDMKIISDNTNNFYIYSGIQLNDDTQWFLDMYMLDFSGLNWELTQMNNAPTFPRADYTATMLPSGIIVYIGGRTSVVQDGLLLESELNITQLTLFDTKDATWYPMVTNGVMIDNRRSHSAVLTSDGRIIIYGGVKGNNSLAAMPQLAVLDTTTTSYTWSVPIISTQTVPLLAFHTADLYGDYMIVAFGNVTNGVTPPTQMSSNIYMLDTKNYSWITSYSSNLNISMHHDHNSIGLIMGLICAGVVIIVIFGVLGALLYKRYKGQGKETVIATPGSSLFENAEEGGNVRDSYVSASARLSNITDNNRNSANTESSMISQSRPTSTTYDNNLSPPPPYVSLNISRPSSPYTTQTSYTGIGGIGPKNPPYGSRN</sequence>
<organism evidence="4 5">
    <name type="scientific">Glomus cerebriforme</name>
    <dbReference type="NCBI Taxonomy" id="658196"/>
    <lineage>
        <taxon>Eukaryota</taxon>
        <taxon>Fungi</taxon>
        <taxon>Fungi incertae sedis</taxon>
        <taxon>Mucoromycota</taxon>
        <taxon>Glomeromycotina</taxon>
        <taxon>Glomeromycetes</taxon>
        <taxon>Glomerales</taxon>
        <taxon>Glomeraceae</taxon>
        <taxon>Glomus</taxon>
    </lineage>
</organism>
<dbReference type="STRING" id="658196.A0A397T851"/>
<dbReference type="OrthoDB" id="432528at2759"/>
<evidence type="ECO:0000313" key="5">
    <source>
        <dbReference type="Proteomes" id="UP000265703"/>
    </source>
</evidence>
<feature type="region of interest" description="Disordered" evidence="1">
    <location>
        <begin position="445"/>
        <end position="514"/>
    </location>
</feature>
<dbReference type="Pfam" id="PF24681">
    <property type="entry name" value="Kelch_KLHDC2_KLHL20_DRC7"/>
    <property type="match status" value="2"/>
</dbReference>
<feature type="signal peptide" evidence="3">
    <location>
        <begin position="1"/>
        <end position="22"/>
    </location>
</feature>
<dbReference type="SUPFAM" id="SSF117281">
    <property type="entry name" value="Kelch motif"/>
    <property type="match status" value="1"/>
</dbReference>
<evidence type="ECO:0000256" key="1">
    <source>
        <dbReference type="SAM" id="MobiDB-lite"/>
    </source>
</evidence>
<feature type="compositionally biased region" description="Low complexity" evidence="1">
    <location>
        <begin position="485"/>
        <end position="498"/>
    </location>
</feature>
<dbReference type="GO" id="GO:0005737">
    <property type="term" value="C:cytoplasm"/>
    <property type="evidence" value="ECO:0007669"/>
    <property type="project" value="TreeGrafter"/>
</dbReference>
<evidence type="ECO:0000256" key="2">
    <source>
        <dbReference type="SAM" id="Phobius"/>
    </source>
</evidence>
<reference evidence="4 5" key="1">
    <citation type="submission" date="2018-06" db="EMBL/GenBank/DDBJ databases">
        <title>Comparative genomics reveals the genomic features of Rhizophagus irregularis, R. cerebriforme, R. diaphanum and Gigaspora rosea, and their symbiotic lifestyle signature.</title>
        <authorList>
            <person name="Morin E."/>
            <person name="San Clemente H."/>
            <person name="Chen E.C.H."/>
            <person name="De La Providencia I."/>
            <person name="Hainaut M."/>
            <person name="Kuo A."/>
            <person name="Kohler A."/>
            <person name="Murat C."/>
            <person name="Tang N."/>
            <person name="Roy S."/>
            <person name="Loubradou J."/>
            <person name="Henrissat B."/>
            <person name="Grigoriev I.V."/>
            <person name="Corradi N."/>
            <person name="Roux C."/>
            <person name="Martin F.M."/>
        </authorList>
    </citation>
    <scope>NUCLEOTIDE SEQUENCE [LARGE SCALE GENOMIC DNA]</scope>
    <source>
        <strain evidence="4 5">DAOM 227022</strain>
    </source>
</reference>
<keyword evidence="2" id="KW-0812">Transmembrane</keyword>
<keyword evidence="3" id="KW-0732">Signal</keyword>
<keyword evidence="2" id="KW-0472">Membrane</keyword>
<name>A0A397T851_9GLOM</name>
<keyword evidence="2" id="KW-1133">Transmembrane helix</keyword>
<protein>
    <recommendedName>
        <fullName evidence="6">Galactose oxidase</fullName>
    </recommendedName>
</protein>
<feature type="chain" id="PRO_5017390794" description="Galactose oxidase" evidence="3">
    <location>
        <begin position="23"/>
        <end position="514"/>
    </location>
</feature>
<dbReference type="InterPro" id="IPR052637">
    <property type="entry name" value="KLHDC3-like"/>
</dbReference>
<gene>
    <name evidence="4" type="ORF">C1645_760191</name>
</gene>
<dbReference type="Gene3D" id="2.120.10.80">
    <property type="entry name" value="Kelch-type beta propeller"/>
    <property type="match status" value="2"/>
</dbReference>
<dbReference type="InterPro" id="IPR015915">
    <property type="entry name" value="Kelch-typ_b-propeller"/>
</dbReference>
<dbReference type="Proteomes" id="UP000265703">
    <property type="component" value="Unassembled WGS sequence"/>
</dbReference>
<evidence type="ECO:0008006" key="6">
    <source>
        <dbReference type="Google" id="ProtNLM"/>
    </source>
</evidence>
<dbReference type="AlphaFoldDB" id="A0A397T851"/>
<accession>A0A397T851</accession>
<comment type="caution">
    <text evidence="4">The sequence shown here is derived from an EMBL/GenBank/DDBJ whole genome shotgun (WGS) entry which is preliminary data.</text>
</comment>
<evidence type="ECO:0000256" key="3">
    <source>
        <dbReference type="SAM" id="SignalP"/>
    </source>
</evidence>
<dbReference type="PANTHER" id="PTHR46461:SF1">
    <property type="entry name" value="KELCH DOMAIN-CONTAINING PROTEIN 3"/>
    <property type="match status" value="1"/>
</dbReference>
<keyword evidence="5" id="KW-1185">Reference proteome</keyword>
<evidence type="ECO:0000313" key="4">
    <source>
        <dbReference type="EMBL" id="RIA94428.1"/>
    </source>
</evidence>
<dbReference type="GO" id="GO:0003682">
    <property type="term" value="F:chromatin binding"/>
    <property type="evidence" value="ECO:0007669"/>
    <property type="project" value="InterPro"/>
</dbReference>
<proteinExistence type="predicted"/>
<dbReference type="PANTHER" id="PTHR46461">
    <property type="entry name" value="KELCH DOMAIN-CONTAINING PROTEIN 3"/>
    <property type="match status" value="1"/>
</dbReference>
<feature type="transmembrane region" description="Helical" evidence="2">
    <location>
        <begin position="376"/>
        <end position="401"/>
    </location>
</feature>
<dbReference type="EMBL" id="QKYT01000081">
    <property type="protein sequence ID" value="RIA94428.1"/>
    <property type="molecule type" value="Genomic_DNA"/>
</dbReference>